<comment type="caution">
    <text evidence="1">The sequence shown here is derived from an EMBL/GenBank/DDBJ whole genome shotgun (WGS) entry which is preliminary data.</text>
</comment>
<protein>
    <submittedName>
        <fullName evidence="1">Uncharacterized protein</fullName>
    </submittedName>
</protein>
<feature type="non-terminal residue" evidence="1">
    <location>
        <position position="42"/>
    </location>
</feature>
<gene>
    <name evidence="1" type="ORF">LCGC14_3155710</name>
</gene>
<dbReference type="AlphaFoldDB" id="A0A0F8VSW1"/>
<evidence type="ECO:0000313" key="1">
    <source>
        <dbReference type="EMBL" id="KKK47387.1"/>
    </source>
</evidence>
<name>A0A0F8VSW1_9ZZZZ</name>
<dbReference type="EMBL" id="LAZR01069605">
    <property type="protein sequence ID" value="KKK47387.1"/>
    <property type="molecule type" value="Genomic_DNA"/>
</dbReference>
<proteinExistence type="predicted"/>
<sequence length="42" mass="4877">MGDVSWNIMLVPEGYRWIKIKYADGRGDEQGTYPAGHMRYLT</sequence>
<reference evidence="1" key="1">
    <citation type="journal article" date="2015" name="Nature">
        <title>Complex archaea that bridge the gap between prokaryotes and eukaryotes.</title>
        <authorList>
            <person name="Spang A."/>
            <person name="Saw J.H."/>
            <person name="Jorgensen S.L."/>
            <person name="Zaremba-Niedzwiedzka K."/>
            <person name="Martijn J."/>
            <person name="Lind A.E."/>
            <person name="van Eijk R."/>
            <person name="Schleper C."/>
            <person name="Guy L."/>
            <person name="Ettema T.J."/>
        </authorList>
    </citation>
    <scope>NUCLEOTIDE SEQUENCE</scope>
</reference>
<accession>A0A0F8VSW1</accession>
<organism evidence="1">
    <name type="scientific">marine sediment metagenome</name>
    <dbReference type="NCBI Taxonomy" id="412755"/>
    <lineage>
        <taxon>unclassified sequences</taxon>
        <taxon>metagenomes</taxon>
        <taxon>ecological metagenomes</taxon>
    </lineage>
</organism>